<dbReference type="PANTHER" id="PTHR11228:SF35">
    <property type="entry name" value="MOLYBDENUM COFACTOR BIOSYNTHESIS PROTEIN A-RELATED"/>
    <property type="match status" value="1"/>
</dbReference>
<evidence type="ECO:0000259" key="5">
    <source>
        <dbReference type="PROSITE" id="PS51918"/>
    </source>
</evidence>
<evidence type="ECO:0000256" key="1">
    <source>
        <dbReference type="ARBA" id="ARBA00022691"/>
    </source>
</evidence>
<dbReference type="SUPFAM" id="SSF102114">
    <property type="entry name" value="Radical SAM enzymes"/>
    <property type="match status" value="1"/>
</dbReference>
<dbReference type="InterPro" id="IPR007197">
    <property type="entry name" value="rSAM"/>
</dbReference>
<dbReference type="CDD" id="cd01335">
    <property type="entry name" value="Radical_SAM"/>
    <property type="match status" value="1"/>
</dbReference>
<dbReference type="GO" id="GO:0051536">
    <property type="term" value="F:iron-sulfur cluster binding"/>
    <property type="evidence" value="ECO:0007669"/>
    <property type="project" value="UniProtKB-KW"/>
</dbReference>
<proteinExistence type="predicted"/>
<dbReference type="InterPro" id="IPR013785">
    <property type="entry name" value="Aldolase_TIM"/>
</dbReference>
<dbReference type="NCBIfam" id="TIGR04038">
    <property type="entry name" value="tatD_link_rSAM"/>
    <property type="match status" value="1"/>
</dbReference>
<dbReference type="InterPro" id="IPR058240">
    <property type="entry name" value="rSAM_sf"/>
</dbReference>
<dbReference type="GO" id="GO:0046872">
    <property type="term" value="F:metal ion binding"/>
    <property type="evidence" value="ECO:0007669"/>
    <property type="project" value="UniProtKB-KW"/>
</dbReference>
<keyword evidence="3" id="KW-0408">Iron</keyword>
<evidence type="ECO:0000256" key="3">
    <source>
        <dbReference type="ARBA" id="ARBA00023004"/>
    </source>
</evidence>
<name>A0A7I8D031_9FIRM</name>
<protein>
    <submittedName>
        <fullName evidence="6">Radical SAM protein</fullName>
    </submittedName>
</protein>
<dbReference type="PANTHER" id="PTHR11228">
    <property type="entry name" value="RADICAL SAM DOMAIN PROTEIN"/>
    <property type="match status" value="1"/>
</dbReference>
<keyword evidence="2" id="KW-0479">Metal-binding</keyword>
<dbReference type="GO" id="GO:0003824">
    <property type="term" value="F:catalytic activity"/>
    <property type="evidence" value="ECO:0007669"/>
    <property type="project" value="InterPro"/>
</dbReference>
<dbReference type="SFLD" id="SFLDG01111">
    <property type="entry name" value="Uncharacterised_Radical_SAM_Su"/>
    <property type="match status" value="1"/>
</dbReference>
<dbReference type="AlphaFoldDB" id="A0A7I8D031"/>
<dbReference type="Proteomes" id="UP000593890">
    <property type="component" value="Chromosome"/>
</dbReference>
<keyword evidence="1" id="KW-0949">S-adenosyl-L-methionine</keyword>
<keyword evidence="4" id="KW-0411">Iron-sulfur</keyword>
<dbReference type="KEGG" id="sman:C12CBH8_07600"/>
<reference evidence="7" key="1">
    <citation type="submission" date="2020-07" db="EMBL/GenBank/DDBJ databases">
        <title>Complete genome sequencing of Clostridia bacterium strain 12CBH8.</title>
        <authorList>
            <person name="Sakamoto M."/>
            <person name="Murakami T."/>
            <person name="Mori H."/>
        </authorList>
    </citation>
    <scope>NUCLEOTIDE SEQUENCE [LARGE SCALE GENOMIC DNA]</scope>
    <source>
        <strain evidence="7">12CBH8</strain>
    </source>
</reference>
<dbReference type="Gene3D" id="3.20.20.70">
    <property type="entry name" value="Aldolase class I"/>
    <property type="match status" value="1"/>
</dbReference>
<keyword evidence="7" id="KW-1185">Reference proteome</keyword>
<evidence type="ECO:0000313" key="7">
    <source>
        <dbReference type="Proteomes" id="UP000593890"/>
    </source>
</evidence>
<dbReference type="InterPro" id="IPR050377">
    <property type="entry name" value="Radical_SAM_PqqE_MftC-like"/>
</dbReference>
<dbReference type="SFLD" id="SFLDS00029">
    <property type="entry name" value="Radical_SAM"/>
    <property type="match status" value="1"/>
</dbReference>
<feature type="domain" description="Radical SAM core" evidence="5">
    <location>
        <begin position="5"/>
        <end position="202"/>
    </location>
</feature>
<dbReference type="InterPro" id="IPR023821">
    <property type="entry name" value="rSAM_TatD-assoc"/>
</dbReference>
<sequence>MTISYIFEGSLYINMTNRCTNRCDFCVRTNTDALGDADSLWLEREPTVEEVIADLSTRDLSQFPEIVFCGYGEPTCRLDDVIAVCDWLHAHCDVPIRINTNGLSDLEYGCDTVEKLKGHVDALSISLNCSTPEEYDRICHSQFGLDAHSAMLDFAARAAKVIPSVTLTVVDTIPAEEIEACRKLAQKAGTKFRVRSYIGKGQ</sequence>
<gene>
    <name evidence="6" type="ORF">C12CBH8_07600</name>
</gene>
<organism evidence="6 7">
    <name type="scientific">Solibaculum mannosilyticum</name>
    <dbReference type="NCBI Taxonomy" id="2780922"/>
    <lineage>
        <taxon>Bacteria</taxon>
        <taxon>Bacillati</taxon>
        <taxon>Bacillota</taxon>
        <taxon>Clostridia</taxon>
        <taxon>Eubacteriales</taxon>
        <taxon>Oscillospiraceae</taxon>
        <taxon>Solibaculum</taxon>
    </lineage>
</organism>
<evidence type="ECO:0000256" key="4">
    <source>
        <dbReference type="ARBA" id="ARBA00023014"/>
    </source>
</evidence>
<accession>A0A7I8D031</accession>
<dbReference type="RefSeq" id="WP_099323427.1">
    <property type="nucleotide sequence ID" value="NZ_AP023321.1"/>
</dbReference>
<evidence type="ECO:0000313" key="6">
    <source>
        <dbReference type="EMBL" id="BCI60121.1"/>
    </source>
</evidence>
<dbReference type="PROSITE" id="PS51918">
    <property type="entry name" value="RADICAL_SAM"/>
    <property type="match status" value="1"/>
</dbReference>
<dbReference type="Pfam" id="PF04055">
    <property type="entry name" value="Radical_SAM"/>
    <property type="match status" value="1"/>
</dbReference>
<dbReference type="EMBL" id="AP023321">
    <property type="protein sequence ID" value="BCI60121.1"/>
    <property type="molecule type" value="Genomic_DNA"/>
</dbReference>
<evidence type="ECO:0000256" key="2">
    <source>
        <dbReference type="ARBA" id="ARBA00022723"/>
    </source>
</evidence>